<comment type="function">
    <text evidence="8">Involved in cellular auxin homeostasis by regulating auxin metabolism. Regulates intracellular auxin accumulation at the endoplasmic reticulum and thus auxin availability for nuclear auxin signaling.</text>
</comment>
<dbReference type="InterPro" id="IPR045033">
    <property type="entry name" value="PILS1/3/4/5/7"/>
</dbReference>
<evidence type="ECO:0000256" key="2">
    <source>
        <dbReference type="ARBA" id="ARBA00022448"/>
    </source>
</evidence>
<evidence type="ECO:0000256" key="1">
    <source>
        <dbReference type="ARBA" id="ARBA00004477"/>
    </source>
</evidence>
<gene>
    <name evidence="11" type="ORF">Ahy_A01g003835</name>
</gene>
<comment type="caution">
    <text evidence="11">The sequence shown here is derived from an EMBL/GenBank/DDBJ whole genome shotgun (WGS) entry which is preliminary data.</text>
</comment>
<comment type="subcellular location">
    <subcellularLocation>
        <location evidence="1">Endoplasmic reticulum membrane</location>
        <topology evidence="1">Multi-pass membrane protein</topology>
    </subcellularLocation>
</comment>
<dbReference type="GO" id="GO:0080162">
    <property type="term" value="P:endoplasmic reticulum to cytosol auxin transport"/>
    <property type="evidence" value="ECO:0007669"/>
    <property type="project" value="InterPro"/>
</dbReference>
<keyword evidence="7" id="KW-0927">Auxin signaling pathway</keyword>
<reference evidence="11 12" key="1">
    <citation type="submission" date="2019-01" db="EMBL/GenBank/DDBJ databases">
        <title>Sequencing of cultivated peanut Arachis hypogaea provides insights into genome evolution and oil improvement.</title>
        <authorList>
            <person name="Chen X."/>
        </authorList>
    </citation>
    <scope>NUCLEOTIDE SEQUENCE [LARGE SCALE GENOMIC DNA]</scope>
    <source>
        <strain evidence="12">cv. Fuhuasheng</strain>
        <tissue evidence="11">Leaves</tissue>
    </source>
</reference>
<keyword evidence="3 10" id="KW-0812">Transmembrane</keyword>
<feature type="transmembrane region" description="Helical" evidence="10">
    <location>
        <begin position="47"/>
        <end position="65"/>
    </location>
</feature>
<evidence type="ECO:0000313" key="11">
    <source>
        <dbReference type="EMBL" id="RYR78974.1"/>
    </source>
</evidence>
<name>A0A445EU00_ARAHY</name>
<organism evidence="11 12">
    <name type="scientific">Arachis hypogaea</name>
    <name type="common">Peanut</name>
    <dbReference type="NCBI Taxonomy" id="3818"/>
    <lineage>
        <taxon>Eukaryota</taxon>
        <taxon>Viridiplantae</taxon>
        <taxon>Streptophyta</taxon>
        <taxon>Embryophyta</taxon>
        <taxon>Tracheophyta</taxon>
        <taxon>Spermatophyta</taxon>
        <taxon>Magnoliopsida</taxon>
        <taxon>eudicotyledons</taxon>
        <taxon>Gunneridae</taxon>
        <taxon>Pentapetalae</taxon>
        <taxon>rosids</taxon>
        <taxon>fabids</taxon>
        <taxon>Fabales</taxon>
        <taxon>Fabaceae</taxon>
        <taxon>Papilionoideae</taxon>
        <taxon>50 kb inversion clade</taxon>
        <taxon>dalbergioids sensu lato</taxon>
        <taxon>Dalbergieae</taxon>
        <taxon>Pterocarpus clade</taxon>
        <taxon>Arachis</taxon>
    </lineage>
</organism>
<accession>A0A445EU00</accession>
<keyword evidence="12" id="KW-1185">Reference proteome</keyword>
<feature type="transmembrane region" description="Helical" evidence="10">
    <location>
        <begin position="148"/>
        <end position="169"/>
    </location>
</feature>
<protein>
    <submittedName>
        <fullName evidence="11">Uncharacterized protein</fullName>
    </submittedName>
</protein>
<keyword evidence="5 10" id="KW-1133">Transmembrane helix</keyword>
<dbReference type="OrthoDB" id="191139at2759"/>
<sequence>MGFWELLAVACNPIIQVLLVSAVGVYMASDKFDNFLSENFRRSLNKLVFIAFTPSLIFASFARSVSLDDMISWWFMPVNIGCTFVIGGFLGWLIVKLLKPSLKVEGLIIAACSTGNMGNLPVVIIPAICYEKGGPFGEREKCRVRALAYASFSLAVGGIFIWTFTYQLVRDRAMKYKAWEAAQILKIPNKNYDDANTQTSLLKGNQNQNTNRDTENQIILDQVPQSCWQGLVETVSQIVSELLSPPTIATFLGFIFGGVDWLRSLIIGEDAPLRVIQETIQLLGEGTIPCITILLGGNLTQGMKSSTIEPLTLISVVLVRLFLLPSIGLYIVRGAASLGFLPLDPLFQYVLVMQYAMPPAMNICTMTQLFDAGTEEASVITLWTYCAATISLTLWSTTLLYVLT</sequence>
<dbReference type="InterPro" id="IPR004776">
    <property type="entry name" value="Mem_transp_PIN-like"/>
</dbReference>
<evidence type="ECO:0000313" key="12">
    <source>
        <dbReference type="Proteomes" id="UP000289738"/>
    </source>
</evidence>
<evidence type="ECO:0000256" key="5">
    <source>
        <dbReference type="ARBA" id="ARBA00022989"/>
    </source>
</evidence>
<dbReference type="Pfam" id="PF03547">
    <property type="entry name" value="Mem_trans"/>
    <property type="match status" value="1"/>
</dbReference>
<evidence type="ECO:0000256" key="6">
    <source>
        <dbReference type="ARBA" id="ARBA00023136"/>
    </source>
</evidence>
<evidence type="ECO:0000256" key="4">
    <source>
        <dbReference type="ARBA" id="ARBA00022824"/>
    </source>
</evidence>
<dbReference type="Proteomes" id="UP000289738">
    <property type="component" value="Chromosome A01"/>
</dbReference>
<evidence type="ECO:0000256" key="10">
    <source>
        <dbReference type="SAM" id="Phobius"/>
    </source>
</evidence>
<keyword evidence="6 10" id="KW-0472">Membrane</keyword>
<dbReference type="PANTHER" id="PTHR31651">
    <property type="match status" value="1"/>
</dbReference>
<dbReference type="Gramene" id="arahy.Tifrunner.gnm2.ann2.Ah01g108500.1">
    <property type="protein sequence ID" value="arahy.Tifrunner.gnm2.ann2.Ah01g108500.1-CDS"/>
    <property type="gene ID" value="arahy.Tifrunner.gnm2.ann2.Ah01g108500"/>
</dbReference>
<dbReference type="SMR" id="A0A445EU00"/>
<evidence type="ECO:0000256" key="3">
    <source>
        <dbReference type="ARBA" id="ARBA00022692"/>
    </source>
</evidence>
<feature type="transmembrane region" description="Helical" evidence="10">
    <location>
        <begin position="107"/>
        <end position="128"/>
    </location>
</feature>
<feature type="transmembrane region" description="Helical" evidence="10">
    <location>
        <begin position="6"/>
        <end position="26"/>
    </location>
</feature>
<feature type="transmembrane region" description="Helical" evidence="10">
    <location>
        <begin position="311"/>
        <end position="332"/>
    </location>
</feature>
<evidence type="ECO:0000256" key="7">
    <source>
        <dbReference type="ARBA" id="ARBA00023294"/>
    </source>
</evidence>
<proteinExistence type="inferred from homology"/>
<dbReference type="PANTHER" id="PTHR31651:SF3">
    <property type="entry name" value="PROTEIN PIN-LIKES 7"/>
    <property type="match status" value="1"/>
</dbReference>
<keyword evidence="4" id="KW-0256">Endoplasmic reticulum</keyword>
<evidence type="ECO:0000256" key="9">
    <source>
        <dbReference type="ARBA" id="ARBA00025752"/>
    </source>
</evidence>
<keyword evidence="2" id="KW-0813">Transport</keyword>
<feature type="transmembrane region" description="Helical" evidence="10">
    <location>
        <begin position="382"/>
        <end position="403"/>
    </location>
</feature>
<comment type="similarity">
    <text evidence="9">Belongs to the auxin efflux carrier (TC 2.A.69.2) family.</text>
</comment>
<evidence type="ECO:0000256" key="8">
    <source>
        <dbReference type="ARBA" id="ARBA00025100"/>
    </source>
</evidence>
<dbReference type="STRING" id="3818.A0A445EU00"/>
<dbReference type="AlphaFoldDB" id="A0A445EU00"/>
<dbReference type="EMBL" id="SDMP01000001">
    <property type="protein sequence ID" value="RYR78974.1"/>
    <property type="molecule type" value="Genomic_DNA"/>
</dbReference>
<dbReference type="GO" id="GO:0005789">
    <property type="term" value="C:endoplasmic reticulum membrane"/>
    <property type="evidence" value="ECO:0007669"/>
    <property type="project" value="UniProtKB-SubCell"/>
</dbReference>
<dbReference type="GO" id="GO:0009734">
    <property type="term" value="P:auxin-activated signaling pathway"/>
    <property type="evidence" value="ECO:0007669"/>
    <property type="project" value="UniProtKB-KW"/>
</dbReference>
<feature type="transmembrane region" description="Helical" evidence="10">
    <location>
        <begin position="71"/>
        <end position="95"/>
    </location>
</feature>